<accession>A0AAD8HS51</accession>
<evidence type="ECO:0000313" key="3">
    <source>
        <dbReference type="Proteomes" id="UP001237642"/>
    </source>
</evidence>
<dbReference type="Pfam" id="PF07714">
    <property type="entry name" value="PK_Tyr_Ser-Thr"/>
    <property type="match status" value="1"/>
</dbReference>
<organism evidence="2 3">
    <name type="scientific">Heracleum sosnowskyi</name>
    <dbReference type="NCBI Taxonomy" id="360622"/>
    <lineage>
        <taxon>Eukaryota</taxon>
        <taxon>Viridiplantae</taxon>
        <taxon>Streptophyta</taxon>
        <taxon>Embryophyta</taxon>
        <taxon>Tracheophyta</taxon>
        <taxon>Spermatophyta</taxon>
        <taxon>Magnoliopsida</taxon>
        <taxon>eudicotyledons</taxon>
        <taxon>Gunneridae</taxon>
        <taxon>Pentapetalae</taxon>
        <taxon>asterids</taxon>
        <taxon>campanulids</taxon>
        <taxon>Apiales</taxon>
        <taxon>Apiaceae</taxon>
        <taxon>Apioideae</taxon>
        <taxon>apioid superclade</taxon>
        <taxon>Tordylieae</taxon>
        <taxon>Tordyliinae</taxon>
        <taxon>Heracleum</taxon>
    </lineage>
</organism>
<dbReference type="InterPro" id="IPR052451">
    <property type="entry name" value="Ser/Thr_kinase-like"/>
</dbReference>
<keyword evidence="2" id="KW-0418">Kinase</keyword>
<keyword evidence="2" id="KW-0808">Transferase</keyword>
<protein>
    <submittedName>
        <fullName evidence="2">LRR receptor-like serine/threonine-protein kinase</fullName>
    </submittedName>
</protein>
<reference evidence="2" key="2">
    <citation type="submission" date="2023-05" db="EMBL/GenBank/DDBJ databases">
        <authorList>
            <person name="Schelkunov M.I."/>
        </authorList>
    </citation>
    <scope>NUCLEOTIDE SEQUENCE</scope>
    <source>
        <strain evidence="2">Hsosn_3</strain>
        <tissue evidence="2">Leaf</tissue>
    </source>
</reference>
<feature type="domain" description="Protein kinase" evidence="1">
    <location>
        <begin position="1"/>
        <end position="128"/>
    </location>
</feature>
<proteinExistence type="predicted"/>
<dbReference type="PROSITE" id="PS50011">
    <property type="entry name" value="PROTEIN_KINASE_DOM"/>
    <property type="match status" value="1"/>
</dbReference>
<dbReference type="Proteomes" id="UP001237642">
    <property type="component" value="Unassembled WGS sequence"/>
</dbReference>
<dbReference type="SUPFAM" id="SSF56112">
    <property type="entry name" value="Protein kinase-like (PK-like)"/>
    <property type="match status" value="1"/>
</dbReference>
<dbReference type="EMBL" id="JAUIZM010000008">
    <property type="protein sequence ID" value="KAK1371876.1"/>
    <property type="molecule type" value="Genomic_DNA"/>
</dbReference>
<reference evidence="2" key="1">
    <citation type="submission" date="2023-02" db="EMBL/GenBank/DDBJ databases">
        <title>Genome of toxic invasive species Heracleum sosnowskyi carries increased number of genes despite the absence of recent whole-genome duplications.</title>
        <authorList>
            <person name="Schelkunov M."/>
            <person name="Shtratnikova V."/>
            <person name="Makarenko M."/>
            <person name="Klepikova A."/>
            <person name="Omelchenko D."/>
            <person name="Novikova G."/>
            <person name="Obukhova E."/>
            <person name="Bogdanov V."/>
            <person name="Penin A."/>
            <person name="Logacheva M."/>
        </authorList>
    </citation>
    <scope>NUCLEOTIDE SEQUENCE</scope>
    <source>
        <strain evidence="2">Hsosn_3</strain>
        <tissue evidence="2">Leaf</tissue>
    </source>
</reference>
<comment type="caution">
    <text evidence="2">The sequence shown here is derived from an EMBL/GenBank/DDBJ whole genome shotgun (WGS) entry which is preliminary data.</text>
</comment>
<dbReference type="InterPro" id="IPR011009">
    <property type="entry name" value="Kinase-like_dom_sf"/>
</dbReference>
<dbReference type="Gene3D" id="1.10.510.10">
    <property type="entry name" value="Transferase(Phosphotransferase) domain 1"/>
    <property type="match status" value="1"/>
</dbReference>
<gene>
    <name evidence="2" type="ORF">POM88_037968</name>
</gene>
<evidence type="ECO:0000259" key="1">
    <source>
        <dbReference type="PROSITE" id="PS50011"/>
    </source>
</evidence>
<dbReference type="PANTHER" id="PTHR48008">
    <property type="entry name" value="LEUCINE-RICH REPEAT RECEPTOR-LIKE PROTEIN KINASE IMK3-RELATED"/>
    <property type="match status" value="1"/>
</dbReference>
<keyword evidence="2" id="KW-0675">Receptor</keyword>
<dbReference type="InterPro" id="IPR001245">
    <property type="entry name" value="Ser-Thr/Tyr_kinase_cat_dom"/>
</dbReference>
<dbReference type="PANTHER" id="PTHR48008:SF14">
    <property type="entry name" value="PROTEIN KINASE DOMAIN-CONTAINING PROTEIN"/>
    <property type="match status" value="1"/>
</dbReference>
<dbReference type="InterPro" id="IPR000719">
    <property type="entry name" value="Prot_kinase_dom"/>
</dbReference>
<keyword evidence="3" id="KW-1185">Reference proteome</keyword>
<dbReference type="GO" id="GO:0005524">
    <property type="term" value="F:ATP binding"/>
    <property type="evidence" value="ECO:0007669"/>
    <property type="project" value="InterPro"/>
</dbReference>
<name>A0AAD8HS51_9APIA</name>
<dbReference type="AlphaFoldDB" id="A0AAD8HS51"/>
<evidence type="ECO:0000313" key="2">
    <source>
        <dbReference type="EMBL" id="KAK1371876.1"/>
    </source>
</evidence>
<dbReference type="GO" id="GO:0004672">
    <property type="term" value="F:protein kinase activity"/>
    <property type="evidence" value="ECO:0007669"/>
    <property type="project" value="InterPro"/>
</dbReference>
<sequence length="137" mass="15558">MGEEEFMERTMTLATVGYMAPEYGREGLVSTRGDVYSYGVILMETFTRKKPTDEMFWEEMSLRNWVNVALHDSIYDVVDKNLLASDAEHLPAKERCLLSILSLALDCTTVCAAERPTMEDVIVRLQKIKTIVSLSVK</sequence>